<keyword evidence="1" id="KW-1133">Transmembrane helix</keyword>
<evidence type="ECO:0000313" key="2">
    <source>
        <dbReference type="EMBL" id="OXA42034.1"/>
    </source>
</evidence>
<organism evidence="2 3">
    <name type="scientific">Folsomia candida</name>
    <name type="common">Springtail</name>
    <dbReference type="NCBI Taxonomy" id="158441"/>
    <lineage>
        <taxon>Eukaryota</taxon>
        <taxon>Metazoa</taxon>
        <taxon>Ecdysozoa</taxon>
        <taxon>Arthropoda</taxon>
        <taxon>Hexapoda</taxon>
        <taxon>Collembola</taxon>
        <taxon>Entomobryomorpha</taxon>
        <taxon>Isotomoidea</taxon>
        <taxon>Isotomidae</taxon>
        <taxon>Proisotominae</taxon>
        <taxon>Folsomia</taxon>
    </lineage>
</organism>
<protein>
    <submittedName>
        <fullName evidence="2">Uncharacterized protein</fullName>
    </submittedName>
</protein>
<dbReference type="EMBL" id="LNIX01000027">
    <property type="protein sequence ID" value="OXA42034.1"/>
    <property type="molecule type" value="Genomic_DNA"/>
</dbReference>
<feature type="transmembrane region" description="Helical" evidence="1">
    <location>
        <begin position="146"/>
        <end position="170"/>
    </location>
</feature>
<dbReference type="AlphaFoldDB" id="A0A226DB16"/>
<comment type="caution">
    <text evidence="2">The sequence shown here is derived from an EMBL/GenBank/DDBJ whole genome shotgun (WGS) entry which is preliminary data.</text>
</comment>
<name>A0A226DB16_FOLCA</name>
<evidence type="ECO:0000256" key="1">
    <source>
        <dbReference type="SAM" id="Phobius"/>
    </source>
</evidence>
<keyword evidence="1" id="KW-0812">Transmembrane</keyword>
<reference evidence="2 3" key="1">
    <citation type="submission" date="2015-12" db="EMBL/GenBank/DDBJ databases">
        <title>The genome of Folsomia candida.</title>
        <authorList>
            <person name="Faddeeva A."/>
            <person name="Derks M.F."/>
            <person name="Anvar Y."/>
            <person name="Smit S."/>
            <person name="Van Straalen N."/>
            <person name="Roelofs D."/>
        </authorList>
    </citation>
    <scope>NUCLEOTIDE SEQUENCE [LARGE SCALE GENOMIC DNA]</scope>
    <source>
        <strain evidence="2 3">VU population</strain>
        <tissue evidence="2">Whole body</tissue>
    </source>
</reference>
<sequence>MAILWILVSLTPTVSVMYLIVPLKPQYISSLFKDEVERPLVFAGFALLEILSKASVALLDGMEGFHILVTVYVAICCTDAVRNSNSSVQRKLRDYRALHVLVAAFNDSITKEMLSFVCFWGPGGFILVSAFATIRFHGQVSLFEYAPFPIVLFNCTIALMLAVLTTSSVGEASEKLLSSMKSEKSGVNRDKIIVKEMKSLKKFGVEVGSAKLIERIVILKILYVVSDTLTTCLVTFPKEAVFS</sequence>
<keyword evidence="1" id="KW-0472">Membrane</keyword>
<feature type="transmembrane region" description="Helical" evidence="1">
    <location>
        <begin position="113"/>
        <end position="134"/>
    </location>
</feature>
<proteinExistence type="predicted"/>
<keyword evidence="3" id="KW-1185">Reference proteome</keyword>
<evidence type="ECO:0000313" key="3">
    <source>
        <dbReference type="Proteomes" id="UP000198287"/>
    </source>
</evidence>
<dbReference type="Proteomes" id="UP000198287">
    <property type="component" value="Unassembled WGS sequence"/>
</dbReference>
<accession>A0A226DB16</accession>
<gene>
    <name evidence="2" type="ORF">Fcan01_23080</name>
</gene>